<dbReference type="AlphaFoldDB" id="A0A7I7PF28"/>
<dbReference type="GO" id="GO:0006313">
    <property type="term" value="P:DNA transposition"/>
    <property type="evidence" value="ECO:0007669"/>
    <property type="project" value="InterPro"/>
</dbReference>
<dbReference type="GO" id="GO:0004803">
    <property type="term" value="F:transposase activity"/>
    <property type="evidence" value="ECO:0007669"/>
    <property type="project" value="InterPro"/>
</dbReference>
<dbReference type="InterPro" id="IPR002525">
    <property type="entry name" value="Transp_IS110-like_N"/>
</dbReference>
<dbReference type="InterPro" id="IPR047650">
    <property type="entry name" value="Transpos_IS110"/>
</dbReference>
<organism evidence="2 3">
    <name type="scientific">Mycobacterium noviomagense</name>
    <dbReference type="NCBI Taxonomy" id="459858"/>
    <lineage>
        <taxon>Bacteria</taxon>
        <taxon>Bacillati</taxon>
        <taxon>Actinomycetota</taxon>
        <taxon>Actinomycetes</taxon>
        <taxon>Mycobacteriales</taxon>
        <taxon>Mycobacteriaceae</taxon>
        <taxon>Mycobacterium</taxon>
    </lineage>
</organism>
<evidence type="ECO:0000313" key="2">
    <source>
        <dbReference type="EMBL" id="BBY07180.1"/>
    </source>
</evidence>
<protein>
    <recommendedName>
        <fullName evidence="1">Transposase IS110-like N-terminal domain-containing protein</fullName>
    </recommendedName>
</protein>
<dbReference type="Proteomes" id="UP000466894">
    <property type="component" value="Chromosome"/>
</dbReference>
<reference evidence="2 3" key="1">
    <citation type="journal article" date="2019" name="Emerg. Microbes Infect.">
        <title>Comprehensive subspecies identification of 175 nontuberculous mycobacteria species based on 7547 genomic profiles.</title>
        <authorList>
            <person name="Matsumoto Y."/>
            <person name="Kinjo T."/>
            <person name="Motooka D."/>
            <person name="Nabeya D."/>
            <person name="Jung N."/>
            <person name="Uechi K."/>
            <person name="Horii T."/>
            <person name="Iida T."/>
            <person name="Fujita J."/>
            <person name="Nakamura S."/>
        </authorList>
    </citation>
    <scope>NUCLEOTIDE SEQUENCE [LARGE SCALE GENOMIC DNA]</scope>
    <source>
        <strain evidence="2 3">JCM 16367</strain>
    </source>
</reference>
<dbReference type="GO" id="GO:0003677">
    <property type="term" value="F:DNA binding"/>
    <property type="evidence" value="ECO:0007669"/>
    <property type="project" value="InterPro"/>
</dbReference>
<dbReference type="EMBL" id="AP022583">
    <property type="protein sequence ID" value="BBY07180.1"/>
    <property type="molecule type" value="Genomic_DNA"/>
</dbReference>
<accession>A0A7I7PF28</accession>
<dbReference type="KEGG" id="mnv:MNVI_24980"/>
<sequence>MEVIHPRCAGIDVSKKDAKVCVRVQGRGRRGTSTTVSTWGSTTGEILALREHLLAERVSCVVIESTSDYWKPFYYLLEGQLNVMLVNAKAARNVPGRKTDVSDAAWLADLGAHGLLRASFVPPEPIRVLRDLTRARTTITRARTKEIQRLEKLLEDTGIKLSAVASNIVGVSGRAMLEALIAGQRDSVVLADLAKQRMRQKDPSAHRGAARTVHRASRLYGAVVFGSHRCPHRRYRPPGCTHRGGDRSLFDPSGSC</sequence>
<gene>
    <name evidence="2" type="ORF">MNVI_24980</name>
</gene>
<proteinExistence type="predicted"/>
<name>A0A7I7PF28_9MYCO</name>
<evidence type="ECO:0000259" key="1">
    <source>
        <dbReference type="Pfam" id="PF01548"/>
    </source>
</evidence>
<dbReference type="PANTHER" id="PTHR33055">
    <property type="entry name" value="TRANSPOSASE FOR INSERTION SEQUENCE ELEMENT IS1111A"/>
    <property type="match status" value="1"/>
</dbReference>
<dbReference type="Pfam" id="PF01548">
    <property type="entry name" value="DEDD_Tnp_IS110"/>
    <property type="match status" value="1"/>
</dbReference>
<feature type="domain" description="Transposase IS110-like N-terminal" evidence="1">
    <location>
        <begin position="9"/>
        <end position="157"/>
    </location>
</feature>
<dbReference type="PANTHER" id="PTHR33055:SF15">
    <property type="entry name" value="TRANSPOSASE-RELATED"/>
    <property type="match status" value="1"/>
</dbReference>
<evidence type="ECO:0000313" key="3">
    <source>
        <dbReference type="Proteomes" id="UP000466894"/>
    </source>
</evidence>